<dbReference type="Proteomes" id="UP000559626">
    <property type="component" value="Unassembled WGS sequence"/>
</dbReference>
<feature type="chain" id="PRO_5031424982" description="DUF4177 domain-containing protein" evidence="1">
    <location>
        <begin position="29"/>
        <end position="137"/>
    </location>
</feature>
<feature type="signal peptide" evidence="1">
    <location>
        <begin position="1"/>
        <end position="28"/>
    </location>
</feature>
<dbReference type="EMBL" id="JABBGH010000003">
    <property type="protein sequence ID" value="NML66850.1"/>
    <property type="molecule type" value="Genomic_DNA"/>
</dbReference>
<protein>
    <recommendedName>
        <fullName evidence="4">DUF4177 domain-containing protein</fullName>
    </recommendedName>
</protein>
<reference evidence="2 3" key="1">
    <citation type="submission" date="2020-04" db="EMBL/GenBank/DDBJ databases">
        <title>Hymenobacter polaris sp. nov., isolated from Arctic soil.</title>
        <authorList>
            <person name="Dahal R.H."/>
        </authorList>
    </citation>
    <scope>NUCLEOTIDE SEQUENCE [LARGE SCALE GENOMIC DNA]</scope>
    <source>
        <strain evidence="2 3">RP-2-7</strain>
    </source>
</reference>
<organism evidence="2 3">
    <name type="scientific">Hymenobacter polaris</name>
    <dbReference type="NCBI Taxonomy" id="2682546"/>
    <lineage>
        <taxon>Bacteria</taxon>
        <taxon>Pseudomonadati</taxon>
        <taxon>Bacteroidota</taxon>
        <taxon>Cytophagia</taxon>
        <taxon>Cytophagales</taxon>
        <taxon>Hymenobacteraceae</taxon>
        <taxon>Hymenobacter</taxon>
    </lineage>
</organism>
<comment type="caution">
    <text evidence="2">The sequence shown here is derived from an EMBL/GenBank/DDBJ whole genome shotgun (WGS) entry which is preliminary data.</text>
</comment>
<evidence type="ECO:0008006" key="4">
    <source>
        <dbReference type="Google" id="ProtNLM"/>
    </source>
</evidence>
<proteinExistence type="predicted"/>
<evidence type="ECO:0000313" key="2">
    <source>
        <dbReference type="EMBL" id="NML66850.1"/>
    </source>
</evidence>
<gene>
    <name evidence="2" type="ORF">HHL22_16715</name>
</gene>
<dbReference type="AlphaFoldDB" id="A0A7Y0AGD3"/>
<keyword evidence="1" id="KW-0732">Signal</keyword>
<evidence type="ECO:0000313" key="3">
    <source>
        <dbReference type="Proteomes" id="UP000559626"/>
    </source>
</evidence>
<dbReference type="RefSeq" id="WP_169532560.1">
    <property type="nucleotide sequence ID" value="NZ_JABBGH010000003.1"/>
</dbReference>
<accession>A0A7Y0AGD3</accession>
<sequence length="137" mass="15250">MLPFSTCCRRALLGAALLLPLGALPAAAQGTFATTTFHQPPALEYLTLTFIESAKHEFAKMVLAPSFHATSETSLDAYDSFTEAGNSWAYQHNQERLAKQLDELATEGWEVFEVHAAPYLPASEAYSTRYLLRRPRR</sequence>
<keyword evidence="3" id="KW-1185">Reference proteome</keyword>
<name>A0A7Y0AGD3_9BACT</name>
<evidence type="ECO:0000256" key="1">
    <source>
        <dbReference type="SAM" id="SignalP"/>
    </source>
</evidence>